<name>A0A0L0T8F4_ALLM3</name>
<dbReference type="Proteomes" id="UP000054350">
    <property type="component" value="Unassembled WGS sequence"/>
</dbReference>
<keyword evidence="2" id="KW-1185">Reference proteome</keyword>
<sequence>MASPATPHLDAVLAALRVHQDRDLAQPVPLRLLELRREWLRLSLLRHYCRPAAPVPQHDLTSKVMKGAGVLVQAPRAGARDRGAAAASGPAAHGQDATVLYTVSTADVAANPHLTAIPVLNPHASELPPASQRYPMSAIESGLRRQLLDVLEHYAGHEMTSEGQVTATLQQLRADLESRPAPASTTISTNPAVPSTAHAAATTSVATLDLLTTAADHIAALDAAQATEAAYYHAVIDSARAKLALIEKAAVADQYSDAAFRTLSERVVAQLRAKHAAVVEETARVRRQLDAFALGDEFAALVRQLAAVRREMDVVRSEIDRLKS</sequence>
<reference evidence="1 2" key="1">
    <citation type="submission" date="2009-11" db="EMBL/GenBank/DDBJ databases">
        <title>Annotation of Allomyces macrogynus ATCC 38327.</title>
        <authorList>
            <consortium name="The Broad Institute Genome Sequencing Platform"/>
            <person name="Russ C."/>
            <person name="Cuomo C."/>
            <person name="Burger G."/>
            <person name="Gray M.W."/>
            <person name="Holland P.W.H."/>
            <person name="King N."/>
            <person name="Lang F.B.F."/>
            <person name="Roger A.J."/>
            <person name="Ruiz-Trillo I."/>
            <person name="Young S.K."/>
            <person name="Zeng Q."/>
            <person name="Gargeya S."/>
            <person name="Fitzgerald M."/>
            <person name="Haas B."/>
            <person name="Abouelleil A."/>
            <person name="Alvarado L."/>
            <person name="Arachchi H.M."/>
            <person name="Berlin A."/>
            <person name="Chapman S.B."/>
            <person name="Gearin G."/>
            <person name="Goldberg J."/>
            <person name="Griggs A."/>
            <person name="Gujja S."/>
            <person name="Hansen M."/>
            <person name="Heiman D."/>
            <person name="Howarth C."/>
            <person name="Larimer J."/>
            <person name="Lui A."/>
            <person name="MacDonald P.J.P."/>
            <person name="McCowen C."/>
            <person name="Montmayeur A."/>
            <person name="Murphy C."/>
            <person name="Neiman D."/>
            <person name="Pearson M."/>
            <person name="Priest M."/>
            <person name="Roberts A."/>
            <person name="Saif S."/>
            <person name="Shea T."/>
            <person name="Sisk P."/>
            <person name="Stolte C."/>
            <person name="Sykes S."/>
            <person name="Wortman J."/>
            <person name="Nusbaum C."/>
            <person name="Birren B."/>
        </authorList>
    </citation>
    <scope>NUCLEOTIDE SEQUENCE [LARGE SCALE GENOMIC DNA]</scope>
    <source>
        <strain evidence="1 2">ATCC 38327</strain>
    </source>
</reference>
<proteinExistence type="predicted"/>
<dbReference type="VEuPathDB" id="FungiDB:AMAG_15343"/>
<dbReference type="OrthoDB" id="5585516at2759"/>
<protein>
    <submittedName>
        <fullName evidence="1">Uncharacterized protein</fullName>
    </submittedName>
</protein>
<organism evidence="1 2">
    <name type="scientific">Allomyces macrogynus (strain ATCC 38327)</name>
    <name type="common">Allomyces javanicus var. macrogynus</name>
    <dbReference type="NCBI Taxonomy" id="578462"/>
    <lineage>
        <taxon>Eukaryota</taxon>
        <taxon>Fungi</taxon>
        <taxon>Fungi incertae sedis</taxon>
        <taxon>Blastocladiomycota</taxon>
        <taxon>Blastocladiomycetes</taxon>
        <taxon>Blastocladiales</taxon>
        <taxon>Blastocladiaceae</taxon>
        <taxon>Allomyces</taxon>
    </lineage>
</organism>
<accession>A0A0L0T8F4</accession>
<evidence type="ECO:0000313" key="2">
    <source>
        <dbReference type="Proteomes" id="UP000054350"/>
    </source>
</evidence>
<dbReference type="AlphaFoldDB" id="A0A0L0T8F4"/>
<reference evidence="2" key="2">
    <citation type="submission" date="2009-11" db="EMBL/GenBank/DDBJ databases">
        <title>The Genome Sequence of Allomyces macrogynus strain ATCC 38327.</title>
        <authorList>
            <consortium name="The Broad Institute Genome Sequencing Platform"/>
            <person name="Russ C."/>
            <person name="Cuomo C."/>
            <person name="Shea T."/>
            <person name="Young S.K."/>
            <person name="Zeng Q."/>
            <person name="Koehrsen M."/>
            <person name="Haas B."/>
            <person name="Borodovsky M."/>
            <person name="Guigo R."/>
            <person name="Alvarado L."/>
            <person name="Berlin A."/>
            <person name="Borenstein D."/>
            <person name="Chen Z."/>
            <person name="Engels R."/>
            <person name="Freedman E."/>
            <person name="Gellesch M."/>
            <person name="Goldberg J."/>
            <person name="Griggs A."/>
            <person name="Gujja S."/>
            <person name="Heiman D."/>
            <person name="Hepburn T."/>
            <person name="Howarth C."/>
            <person name="Jen D."/>
            <person name="Larson L."/>
            <person name="Lewis B."/>
            <person name="Mehta T."/>
            <person name="Park D."/>
            <person name="Pearson M."/>
            <person name="Roberts A."/>
            <person name="Saif S."/>
            <person name="Shenoy N."/>
            <person name="Sisk P."/>
            <person name="Stolte C."/>
            <person name="Sykes S."/>
            <person name="Walk T."/>
            <person name="White J."/>
            <person name="Yandava C."/>
            <person name="Burger G."/>
            <person name="Gray M.W."/>
            <person name="Holland P.W.H."/>
            <person name="King N."/>
            <person name="Lang F.B.F."/>
            <person name="Roger A.J."/>
            <person name="Ruiz-Trillo I."/>
            <person name="Lander E."/>
            <person name="Nusbaum C."/>
        </authorList>
    </citation>
    <scope>NUCLEOTIDE SEQUENCE [LARGE SCALE GENOMIC DNA]</scope>
    <source>
        <strain evidence="2">ATCC 38327</strain>
    </source>
</reference>
<gene>
    <name evidence="1" type="ORF">AMAG_15343</name>
</gene>
<evidence type="ECO:0000313" key="1">
    <source>
        <dbReference type="EMBL" id="KNE71093.1"/>
    </source>
</evidence>
<dbReference type="EMBL" id="GG745369">
    <property type="protein sequence ID" value="KNE71093.1"/>
    <property type="molecule type" value="Genomic_DNA"/>
</dbReference>